<accession>A0A8H3DTE9</accession>
<dbReference type="EMBL" id="CAJMWT010010647">
    <property type="protein sequence ID" value="CAE6542710.1"/>
    <property type="molecule type" value="Genomic_DNA"/>
</dbReference>
<reference evidence="1" key="1">
    <citation type="submission" date="2021-01" db="EMBL/GenBank/DDBJ databases">
        <authorList>
            <person name="Kaushik A."/>
        </authorList>
    </citation>
    <scope>NUCLEOTIDE SEQUENCE</scope>
    <source>
        <strain evidence="1">AG2-2IIIB</strain>
    </source>
</reference>
<dbReference type="Proteomes" id="UP000663843">
    <property type="component" value="Unassembled WGS sequence"/>
</dbReference>
<dbReference type="AlphaFoldDB" id="A0A8H3DTE9"/>
<gene>
    <name evidence="1" type="ORF">RDB_LOCUS201121</name>
</gene>
<dbReference type="InterPro" id="IPR011009">
    <property type="entry name" value="Kinase-like_dom_sf"/>
</dbReference>
<organism evidence="1 2">
    <name type="scientific">Rhizoctonia solani</name>
    <dbReference type="NCBI Taxonomy" id="456999"/>
    <lineage>
        <taxon>Eukaryota</taxon>
        <taxon>Fungi</taxon>
        <taxon>Dikarya</taxon>
        <taxon>Basidiomycota</taxon>
        <taxon>Agaricomycotina</taxon>
        <taxon>Agaricomycetes</taxon>
        <taxon>Cantharellales</taxon>
        <taxon>Ceratobasidiaceae</taxon>
        <taxon>Rhizoctonia</taxon>
    </lineage>
</organism>
<sequence length="299" mass="33327">MSNTPSTELICPYVLGATFGIEVTSPQGTPIVAEAKVVHVYAPFTMSSVMRITLTPQSTDTTLPGEAILKVYDRRFADGIRKMSSVAPPTSEGEIRYAEYLCAGNVAQTEHQVDEIADQLPEDALEHIELSEQFISILVKGFFKNETITYRALSNLQGKYIPTFYGTTRFLDESSPGLDIAVPGVLVEFIPGTDLSLVDPTTIDVDTVCSTAVDIVNLYSNLNVLNSDVRLENFIVKPNGSEIVMIDFGHCRLRREDEDDQSWGKAKANANEEGCVGWDMHDIFNWNYVESERYYMYFS</sequence>
<evidence type="ECO:0000313" key="2">
    <source>
        <dbReference type="Proteomes" id="UP000663843"/>
    </source>
</evidence>
<dbReference type="SUPFAM" id="SSF56112">
    <property type="entry name" value="Protein kinase-like (PK-like)"/>
    <property type="match status" value="1"/>
</dbReference>
<comment type="caution">
    <text evidence="1">The sequence shown here is derived from an EMBL/GenBank/DDBJ whole genome shotgun (WGS) entry which is preliminary data.</text>
</comment>
<evidence type="ECO:0000313" key="1">
    <source>
        <dbReference type="EMBL" id="CAE6542710.1"/>
    </source>
</evidence>
<evidence type="ECO:0008006" key="3">
    <source>
        <dbReference type="Google" id="ProtNLM"/>
    </source>
</evidence>
<proteinExistence type="predicted"/>
<protein>
    <recommendedName>
        <fullName evidence="3">Protein kinase domain-containing protein</fullName>
    </recommendedName>
</protein>
<name>A0A8H3DTE9_9AGAM</name>